<accession>A0A0B7MNS3</accession>
<evidence type="ECO:0000313" key="2">
    <source>
        <dbReference type="EMBL" id="CEO89626.1"/>
    </source>
</evidence>
<protein>
    <submittedName>
        <fullName evidence="2">Cell wall hydrolase, SleB</fullName>
    </submittedName>
</protein>
<dbReference type="AlphaFoldDB" id="A0A0B7MNS3"/>
<dbReference type="InterPro" id="IPR042047">
    <property type="entry name" value="SleB_dom1"/>
</dbReference>
<keyword evidence="2" id="KW-0378">Hydrolase</keyword>
<reference evidence="3" key="1">
    <citation type="submission" date="2015-01" db="EMBL/GenBank/DDBJ databases">
        <authorList>
            <person name="Manzoor Shahid"/>
            <person name="Zubair Saima"/>
        </authorList>
    </citation>
    <scope>NUCLEOTIDE SEQUENCE [LARGE SCALE GENOMIC DNA]</scope>
    <source>
        <strain evidence="3">Sp3</strain>
    </source>
</reference>
<dbReference type="Gene3D" id="6.20.240.60">
    <property type="match status" value="1"/>
</dbReference>
<dbReference type="Gene3D" id="1.10.10.2520">
    <property type="entry name" value="Cell wall hydrolase SleB, domain 1"/>
    <property type="match status" value="1"/>
</dbReference>
<dbReference type="Pfam" id="PF07486">
    <property type="entry name" value="Hydrolase_2"/>
    <property type="match status" value="1"/>
</dbReference>
<proteinExistence type="predicted"/>
<evidence type="ECO:0000259" key="1">
    <source>
        <dbReference type="Pfam" id="PF07486"/>
    </source>
</evidence>
<name>A0A0B7MNS3_9FIRM</name>
<keyword evidence="3" id="KW-1185">Reference proteome</keyword>
<dbReference type="OrthoDB" id="9785345at2"/>
<feature type="domain" description="Cell wall hydrolase SleB" evidence="1">
    <location>
        <begin position="71"/>
        <end position="169"/>
    </location>
</feature>
<dbReference type="GO" id="GO:0016787">
    <property type="term" value="F:hydrolase activity"/>
    <property type="evidence" value="ECO:0007669"/>
    <property type="project" value="UniProtKB-KW"/>
</dbReference>
<dbReference type="RefSeq" id="WP_044665535.1">
    <property type="nucleotide sequence ID" value="NZ_CDRZ01000252.1"/>
</dbReference>
<dbReference type="InterPro" id="IPR011105">
    <property type="entry name" value="Cell_wall_hydrolase_SleB"/>
</dbReference>
<gene>
    <name evidence="2" type="ORF">SSCH_540004</name>
</gene>
<evidence type="ECO:0000313" key="3">
    <source>
        <dbReference type="Proteomes" id="UP000046155"/>
    </source>
</evidence>
<organism evidence="2 3">
    <name type="scientific">Syntrophaceticus schinkii</name>
    <dbReference type="NCBI Taxonomy" id="499207"/>
    <lineage>
        <taxon>Bacteria</taxon>
        <taxon>Bacillati</taxon>
        <taxon>Bacillota</taxon>
        <taxon>Clostridia</taxon>
        <taxon>Thermoanaerobacterales</taxon>
        <taxon>Thermoanaerobacterales Family III. Incertae Sedis</taxon>
        <taxon>Syntrophaceticus</taxon>
    </lineage>
</organism>
<sequence length="170" mass="18605">MDLRRPQYRLAAAVAVILALVCIAYFVERQEEPDAAPIAYSSESVADASPEGISDNVDLLSRVIHGEAGDEPYLGKVGVGAVLMNRMRSSSFPNSLSGVIFEPYAFESVSNGLIWQRTPSEESVRAASEALNGFDPTYGALFFWNPSKPVGPWIWTRQIITQIGQHVFAI</sequence>
<dbReference type="Proteomes" id="UP000046155">
    <property type="component" value="Unassembled WGS sequence"/>
</dbReference>
<dbReference type="EMBL" id="CDRZ01000252">
    <property type="protein sequence ID" value="CEO89626.1"/>
    <property type="molecule type" value="Genomic_DNA"/>
</dbReference>